<dbReference type="PANTHER" id="PTHR35330:SF1">
    <property type="entry name" value="SIROHEME BIOSYNTHESIS PROTEIN MET8"/>
    <property type="match status" value="1"/>
</dbReference>
<dbReference type="KEGG" id="pef:A7E78_12065"/>
<keyword evidence="5" id="KW-0627">Porphyrin biosynthesis</keyword>
<dbReference type="EMBL" id="CP015519">
    <property type="protein sequence ID" value="APG28510.1"/>
    <property type="molecule type" value="Genomic_DNA"/>
</dbReference>
<gene>
    <name evidence="8" type="ORF">A7E78_12065</name>
</gene>
<dbReference type="InterPro" id="IPR028161">
    <property type="entry name" value="Met8-like"/>
</dbReference>
<dbReference type="RefSeq" id="WP_072284537.1">
    <property type="nucleotide sequence ID" value="NZ_CP015519.1"/>
</dbReference>
<feature type="domain" description="Siroheme synthase central" evidence="7">
    <location>
        <begin position="115"/>
        <end position="140"/>
    </location>
</feature>
<dbReference type="GO" id="GO:0043115">
    <property type="term" value="F:precorrin-2 dehydrogenase activity"/>
    <property type="evidence" value="ECO:0007669"/>
    <property type="project" value="UniProtKB-EC"/>
</dbReference>
<proteinExistence type="predicted"/>
<dbReference type="OrthoDB" id="9815856at2"/>
<dbReference type="SUPFAM" id="SSF51735">
    <property type="entry name" value="NAD(P)-binding Rossmann-fold domains"/>
    <property type="match status" value="1"/>
</dbReference>
<protein>
    <recommendedName>
        <fullName evidence="2">precorrin-2 dehydrogenase</fullName>
        <ecNumber evidence="2">1.3.1.76</ecNumber>
    </recommendedName>
</protein>
<dbReference type="PANTHER" id="PTHR35330">
    <property type="entry name" value="SIROHEME BIOSYNTHESIS PROTEIN MET8"/>
    <property type="match status" value="1"/>
</dbReference>
<dbReference type="Pfam" id="PF13241">
    <property type="entry name" value="NAD_binding_7"/>
    <property type="match status" value="1"/>
</dbReference>
<evidence type="ECO:0000256" key="1">
    <source>
        <dbReference type="ARBA" id="ARBA00005010"/>
    </source>
</evidence>
<keyword evidence="3" id="KW-0560">Oxidoreductase</keyword>
<comment type="pathway">
    <text evidence="1">Porphyrin-containing compound metabolism; siroheme biosynthesis; sirohydrochlorin from precorrin-2: step 1/1.</text>
</comment>
<keyword evidence="4" id="KW-0520">NAD</keyword>
<dbReference type="Proteomes" id="UP000182517">
    <property type="component" value="Chromosome"/>
</dbReference>
<evidence type="ECO:0000256" key="5">
    <source>
        <dbReference type="ARBA" id="ARBA00023244"/>
    </source>
</evidence>
<evidence type="ECO:0000259" key="7">
    <source>
        <dbReference type="Pfam" id="PF14824"/>
    </source>
</evidence>
<reference evidence="8 9" key="1">
    <citation type="journal article" date="2017" name="Genome Announc.">
        <title>Complete Genome Sequences of Two Acetylene-Fermenting Pelobacter acetylenicus Strains.</title>
        <authorList>
            <person name="Sutton J.M."/>
            <person name="Baesman S.M."/>
            <person name="Fierst J.L."/>
            <person name="Poret-Peterson A.T."/>
            <person name="Oremland R.S."/>
            <person name="Dunlap D.S."/>
            <person name="Akob D.M."/>
        </authorList>
    </citation>
    <scope>NUCLEOTIDE SEQUENCE [LARGE SCALE GENOMIC DNA]</scope>
    <source>
        <strain evidence="8 9">SFB93</strain>
    </source>
</reference>
<evidence type="ECO:0000313" key="8">
    <source>
        <dbReference type="EMBL" id="APG28510.1"/>
    </source>
</evidence>
<dbReference type="GO" id="GO:0004325">
    <property type="term" value="F:ferrochelatase activity"/>
    <property type="evidence" value="ECO:0007669"/>
    <property type="project" value="InterPro"/>
</dbReference>
<comment type="catalytic activity">
    <reaction evidence="6">
        <text>precorrin-2 + NAD(+) = sirohydrochlorin + NADH + 2 H(+)</text>
        <dbReference type="Rhea" id="RHEA:15613"/>
        <dbReference type="ChEBI" id="CHEBI:15378"/>
        <dbReference type="ChEBI" id="CHEBI:57540"/>
        <dbReference type="ChEBI" id="CHEBI:57945"/>
        <dbReference type="ChEBI" id="CHEBI:58351"/>
        <dbReference type="ChEBI" id="CHEBI:58827"/>
        <dbReference type="EC" id="1.3.1.76"/>
    </reaction>
</comment>
<dbReference type="AlphaFoldDB" id="A0A1L3GRN0"/>
<dbReference type="STRING" id="1842532.A7E78_12065"/>
<dbReference type="NCBIfam" id="TIGR01470">
    <property type="entry name" value="cysG_Nterm"/>
    <property type="match status" value="1"/>
</dbReference>
<dbReference type="InterPro" id="IPR006367">
    <property type="entry name" value="Sirohaem_synthase_N"/>
</dbReference>
<keyword evidence="9" id="KW-1185">Reference proteome</keyword>
<evidence type="ECO:0000256" key="3">
    <source>
        <dbReference type="ARBA" id="ARBA00023002"/>
    </source>
</evidence>
<dbReference type="GO" id="GO:0019354">
    <property type="term" value="P:siroheme biosynthetic process"/>
    <property type="evidence" value="ECO:0007669"/>
    <property type="project" value="UniProtKB-UniPathway"/>
</dbReference>
<dbReference type="Gene3D" id="3.40.50.720">
    <property type="entry name" value="NAD(P)-binding Rossmann-like Domain"/>
    <property type="match status" value="1"/>
</dbReference>
<name>A0A1L3GRN0_9BACT</name>
<dbReference type="InterPro" id="IPR028281">
    <property type="entry name" value="Sirohaem_synthase_central"/>
</dbReference>
<sequence>MADYPLHIELAGRLCVVVGGGTVGRRKITGLLAAGARVKLIDPKPPAFDQADRIEIVARPYRADDLSNAFLVFAATGNGVLDRAIATEARRQGALVNLPGEPAAGDFSLPAVLRRGDLTVSVSTAGRSPALASLLKEQISQWLPSHWATVLEILAAVRDKHLAEPSQSHYNRQTIDTLLKTELVELVATGQAAAIDRLLIKTLGDGYTLKELSIELASIP</sequence>
<dbReference type="Gene3D" id="3.30.160.110">
    <property type="entry name" value="Siroheme synthase, domain 2"/>
    <property type="match status" value="1"/>
</dbReference>
<evidence type="ECO:0000313" key="9">
    <source>
        <dbReference type="Proteomes" id="UP000182517"/>
    </source>
</evidence>
<dbReference type="SUPFAM" id="SSF75615">
    <property type="entry name" value="Siroheme synthase middle domains-like"/>
    <property type="match status" value="1"/>
</dbReference>
<evidence type="ECO:0000256" key="6">
    <source>
        <dbReference type="ARBA" id="ARBA00047561"/>
    </source>
</evidence>
<evidence type="ECO:0000256" key="4">
    <source>
        <dbReference type="ARBA" id="ARBA00023027"/>
    </source>
</evidence>
<organism evidence="8 9">
    <name type="scientific">Syntrophotalea acetylenivorans</name>
    <dbReference type="NCBI Taxonomy" id="1842532"/>
    <lineage>
        <taxon>Bacteria</taxon>
        <taxon>Pseudomonadati</taxon>
        <taxon>Thermodesulfobacteriota</taxon>
        <taxon>Desulfuromonadia</taxon>
        <taxon>Desulfuromonadales</taxon>
        <taxon>Syntrophotaleaceae</taxon>
        <taxon>Syntrophotalea</taxon>
    </lineage>
</organism>
<dbReference type="EC" id="1.3.1.76" evidence="2"/>
<accession>A0A1L3GRN0</accession>
<dbReference type="UniPathway" id="UPA00262">
    <property type="reaction ID" value="UER00222"/>
</dbReference>
<dbReference type="InterPro" id="IPR036291">
    <property type="entry name" value="NAD(P)-bd_dom_sf"/>
</dbReference>
<dbReference type="Pfam" id="PF14824">
    <property type="entry name" value="Sirohm_synth_M"/>
    <property type="match status" value="1"/>
</dbReference>
<evidence type="ECO:0000256" key="2">
    <source>
        <dbReference type="ARBA" id="ARBA00012400"/>
    </source>
</evidence>